<evidence type="ECO:0000256" key="1">
    <source>
        <dbReference type="PIRSR" id="PIRSR605502-1"/>
    </source>
</evidence>
<keyword evidence="1" id="KW-0479">Metal-binding</keyword>
<dbReference type="SUPFAM" id="SSF101478">
    <property type="entry name" value="ADP-ribosylglycohydrolase"/>
    <property type="match status" value="1"/>
</dbReference>
<evidence type="ECO:0000313" key="3">
    <source>
        <dbReference type="Proteomes" id="UP000516173"/>
    </source>
</evidence>
<dbReference type="InterPro" id="IPR050792">
    <property type="entry name" value="ADP-ribosylglycohydrolase"/>
</dbReference>
<sequence length="448" mass="49066">MNIMEPIESAFFGHPEGDPRALLYFEWLQRRESGYAVADFAEEVRDLTHTALPNGAACWRLLDRIEAAPRDPHWPYDEIAEDIAAEPIASPSQSGNRLYDRLLGGWLGRCVGCTLGKPLENGFRWSPRSIRAYLEWADAYPLTDYVPVLSPMPDGFRLQRSWPESTRGRVDGCPRDDDLDYTVLGLNLLEQHGTGFTPADVAAEWLERLPFLQTHTAERVAYRNLIDGWVPPATARHRNPYREWTGAMMRADIYGYVCPADPVRASTLAARDASVSHTGNGVWAAMWAAALIAAAFDAAAPSAALTVAHQVIPERSRLAVALAQVLDDHRRGLDWEQAVQSIHARHGHYNWAHAIGNCCLVSAGLLWGAGDFTTTIALTVQGGWDTDSNGATAGSVAGVLLGAGAIPRHWTAPLHDRLRTAVSGYDGVGISALARRTFDLARQQVTCG</sequence>
<dbReference type="InterPro" id="IPR036705">
    <property type="entry name" value="Ribosyl_crysJ1_sf"/>
</dbReference>
<comment type="cofactor">
    <cofactor evidence="1">
        <name>Mg(2+)</name>
        <dbReference type="ChEBI" id="CHEBI:18420"/>
    </cofactor>
    <text evidence="1">Binds 2 magnesium ions per subunit.</text>
</comment>
<dbReference type="PANTHER" id="PTHR16222">
    <property type="entry name" value="ADP-RIBOSYLGLYCOHYDROLASE"/>
    <property type="match status" value="1"/>
</dbReference>
<dbReference type="Proteomes" id="UP000516173">
    <property type="component" value="Chromosome"/>
</dbReference>
<evidence type="ECO:0000313" key="2">
    <source>
        <dbReference type="EMBL" id="BCK59148.1"/>
    </source>
</evidence>
<dbReference type="GO" id="GO:0046872">
    <property type="term" value="F:metal ion binding"/>
    <property type="evidence" value="ECO:0007669"/>
    <property type="project" value="UniProtKB-KW"/>
</dbReference>
<dbReference type="PANTHER" id="PTHR16222:SF12">
    <property type="entry name" value="ADP-RIBOSYLGLYCOHYDROLASE-RELATED"/>
    <property type="match status" value="1"/>
</dbReference>
<proteinExistence type="predicted"/>
<dbReference type="EMBL" id="AP023396">
    <property type="protein sequence ID" value="BCK59148.1"/>
    <property type="molecule type" value="Genomic_DNA"/>
</dbReference>
<reference evidence="2 3" key="1">
    <citation type="submission" date="2020-08" db="EMBL/GenBank/DDBJ databases">
        <title>Genome Sequencing of Nocardia wallacei strain FMUON74 and assembly.</title>
        <authorList>
            <person name="Toyokawa M."/>
            <person name="Uesaka K."/>
        </authorList>
    </citation>
    <scope>NUCLEOTIDE SEQUENCE [LARGE SCALE GENOMIC DNA]</scope>
    <source>
        <strain evidence="2 3">FMUON74</strain>
    </source>
</reference>
<evidence type="ECO:0008006" key="4">
    <source>
        <dbReference type="Google" id="ProtNLM"/>
    </source>
</evidence>
<gene>
    <name evidence="2" type="ORF">NWFMUON74_69200</name>
</gene>
<organism evidence="2 3">
    <name type="scientific">Nocardia wallacei</name>
    <dbReference type="NCBI Taxonomy" id="480035"/>
    <lineage>
        <taxon>Bacteria</taxon>
        <taxon>Bacillati</taxon>
        <taxon>Actinomycetota</taxon>
        <taxon>Actinomycetes</taxon>
        <taxon>Mycobacteriales</taxon>
        <taxon>Nocardiaceae</taxon>
        <taxon>Nocardia</taxon>
    </lineage>
</organism>
<feature type="binding site" evidence="1">
    <location>
        <position position="387"/>
    </location>
    <ligand>
        <name>Mg(2+)</name>
        <dbReference type="ChEBI" id="CHEBI:18420"/>
        <label>1</label>
    </ligand>
</feature>
<feature type="binding site" evidence="1">
    <location>
        <position position="385"/>
    </location>
    <ligand>
        <name>Mg(2+)</name>
        <dbReference type="ChEBI" id="CHEBI:18420"/>
        <label>1</label>
    </ligand>
</feature>
<keyword evidence="3" id="KW-1185">Reference proteome</keyword>
<feature type="binding site" evidence="1">
    <location>
        <position position="388"/>
    </location>
    <ligand>
        <name>Mg(2+)</name>
        <dbReference type="ChEBI" id="CHEBI:18420"/>
        <label>1</label>
    </ligand>
</feature>
<dbReference type="Pfam" id="PF03747">
    <property type="entry name" value="ADP_ribosyl_GH"/>
    <property type="match status" value="1"/>
</dbReference>
<keyword evidence="1" id="KW-0460">Magnesium</keyword>
<dbReference type="Gene3D" id="1.10.4080.10">
    <property type="entry name" value="ADP-ribosylation/Crystallin J1"/>
    <property type="match status" value="1"/>
</dbReference>
<accession>A0A7G1KV32</accession>
<dbReference type="InterPro" id="IPR005502">
    <property type="entry name" value="Ribosyl_crysJ1"/>
</dbReference>
<dbReference type="AlphaFoldDB" id="A0A7G1KV32"/>
<name>A0A7G1KV32_9NOCA</name>
<protein>
    <recommendedName>
        <fullName evidence="4">ADP-ribosylglycohydrolase</fullName>
    </recommendedName>
</protein>
<dbReference type="KEGG" id="nwl:NWFMUON74_69200"/>